<keyword evidence="2" id="KW-1185">Reference proteome</keyword>
<gene>
    <name evidence="1" type="ORF">BJX68DRAFT_91131</name>
</gene>
<dbReference type="EMBL" id="JBFXLR010000020">
    <property type="protein sequence ID" value="KAL2850469.1"/>
    <property type="molecule type" value="Genomic_DNA"/>
</dbReference>
<organism evidence="1 2">
    <name type="scientific">Aspergillus pseudodeflectus</name>
    <dbReference type="NCBI Taxonomy" id="176178"/>
    <lineage>
        <taxon>Eukaryota</taxon>
        <taxon>Fungi</taxon>
        <taxon>Dikarya</taxon>
        <taxon>Ascomycota</taxon>
        <taxon>Pezizomycotina</taxon>
        <taxon>Eurotiomycetes</taxon>
        <taxon>Eurotiomycetidae</taxon>
        <taxon>Eurotiales</taxon>
        <taxon>Aspergillaceae</taxon>
        <taxon>Aspergillus</taxon>
        <taxon>Aspergillus subgen. Nidulantes</taxon>
    </lineage>
</organism>
<evidence type="ECO:0000313" key="2">
    <source>
        <dbReference type="Proteomes" id="UP001610444"/>
    </source>
</evidence>
<dbReference type="RefSeq" id="XP_070899338.1">
    <property type="nucleotide sequence ID" value="XM_071049998.1"/>
</dbReference>
<dbReference type="Proteomes" id="UP001610444">
    <property type="component" value="Unassembled WGS sequence"/>
</dbReference>
<name>A0ABR4KF64_9EURO</name>
<evidence type="ECO:0000313" key="1">
    <source>
        <dbReference type="EMBL" id="KAL2850469.1"/>
    </source>
</evidence>
<sequence>MSCRCPKPRKLLCTETCISRWLYPSILREKLTGQGSCRPTNASLGKESWRYIVPQLLDALLGVALPKIRRAGKPVILMRFGCIVINHTMSTSSIPDISPSEAYYSRDRIPVASQSNCHMGTKSPTLLIGHVIAPELGQNRLSWCHSAWLGDISRSSIYGLEMYPV</sequence>
<comment type="caution">
    <text evidence="1">The sequence shown here is derived from an EMBL/GenBank/DDBJ whole genome shotgun (WGS) entry which is preliminary data.</text>
</comment>
<reference evidence="1 2" key="1">
    <citation type="submission" date="2024-07" db="EMBL/GenBank/DDBJ databases">
        <title>Section-level genome sequencing and comparative genomics of Aspergillus sections Usti and Cavernicolus.</title>
        <authorList>
            <consortium name="Lawrence Berkeley National Laboratory"/>
            <person name="Nybo J.L."/>
            <person name="Vesth T.C."/>
            <person name="Theobald S."/>
            <person name="Frisvad J.C."/>
            <person name="Larsen T.O."/>
            <person name="Kjaerboelling I."/>
            <person name="Rothschild-Mancinelli K."/>
            <person name="Lyhne E.K."/>
            <person name="Kogle M.E."/>
            <person name="Barry K."/>
            <person name="Clum A."/>
            <person name="Na H."/>
            <person name="Ledsgaard L."/>
            <person name="Lin J."/>
            <person name="Lipzen A."/>
            <person name="Kuo A."/>
            <person name="Riley R."/>
            <person name="Mondo S."/>
            <person name="LaButti K."/>
            <person name="Haridas S."/>
            <person name="Pangalinan J."/>
            <person name="Salamov A.A."/>
            <person name="Simmons B.A."/>
            <person name="Magnuson J.K."/>
            <person name="Chen J."/>
            <person name="Drula E."/>
            <person name="Henrissat B."/>
            <person name="Wiebenga A."/>
            <person name="Lubbers R.J."/>
            <person name="Gomes A.C."/>
            <person name="Macurrencykelacurrency M.R."/>
            <person name="Stajich J."/>
            <person name="Grigoriev I.V."/>
            <person name="Mortensen U.H."/>
            <person name="De vries R.P."/>
            <person name="Baker S.E."/>
            <person name="Andersen M.R."/>
        </authorList>
    </citation>
    <scope>NUCLEOTIDE SEQUENCE [LARGE SCALE GENOMIC DNA]</scope>
    <source>
        <strain evidence="1 2">CBS 756.74</strain>
    </source>
</reference>
<proteinExistence type="predicted"/>
<protein>
    <recommendedName>
        <fullName evidence="3">Zn(2)-C6 fungal-type domain-containing protein</fullName>
    </recommendedName>
</protein>
<dbReference type="GeneID" id="98165162"/>
<evidence type="ECO:0008006" key="3">
    <source>
        <dbReference type="Google" id="ProtNLM"/>
    </source>
</evidence>
<accession>A0ABR4KF64</accession>